<comment type="subunit">
    <text evidence="8">Homodimer.</text>
</comment>
<feature type="active site" description="Proton donor" evidence="8">
    <location>
        <position position="72"/>
    </location>
</feature>
<comment type="similarity">
    <text evidence="2 8">Belongs to the diaminopimelate epimerase family.</text>
</comment>
<dbReference type="SUPFAM" id="SSF54506">
    <property type="entry name" value="Diaminopimelate epimerase-like"/>
    <property type="match status" value="1"/>
</dbReference>
<name>A0A517M3C0_9BACT</name>
<feature type="binding site" evidence="8">
    <location>
        <position position="162"/>
    </location>
    <ligand>
        <name>substrate</name>
    </ligand>
</feature>
<dbReference type="Pfam" id="PF01678">
    <property type="entry name" value="DAP_epimerase"/>
    <property type="match status" value="2"/>
</dbReference>
<dbReference type="OrthoDB" id="9805408at2"/>
<evidence type="ECO:0000256" key="9">
    <source>
        <dbReference type="PROSITE-ProRule" id="PRU10125"/>
    </source>
</evidence>
<evidence type="ECO:0000313" key="10">
    <source>
        <dbReference type="EMBL" id="QDS89373.1"/>
    </source>
</evidence>
<evidence type="ECO:0000256" key="5">
    <source>
        <dbReference type="ARBA" id="ARBA00023154"/>
    </source>
</evidence>
<keyword evidence="8" id="KW-0963">Cytoplasm</keyword>
<evidence type="ECO:0000256" key="3">
    <source>
        <dbReference type="ARBA" id="ARBA00013080"/>
    </source>
</evidence>
<evidence type="ECO:0000256" key="6">
    <source>
        <dbReference type="ARBA" id="ARBA00023235"/>
    </source>
</evidence>
<comment type="subcellular location">
    <subcellularLocation>
        <location evidence="8">Cytoplasm</location>
    </subcellularLocation>
</comment>
<dbReference type="HAMAP" id="MF_00197">
    <property type="entry name" value="DAP_epimerase"/>
    <property type="match status" value="1"/>
</dbReference>
<dbReference type="GO" id="GO:0005829">
    <property type="term" value="C:cytosol"/>
    <property type="evidence" value="ECO:0007669"/>
    <property type="project" value="TreeGrafter"/>
</dbReference>
<evidence type="ECO:0000256" key="7">
    <source>
        <dbReference type="ARBA" id="ARBA00051712"/>
    </source>
</evidence>
<comment type="pathway">
    <text evidence="1 8">Amino-acid biosynthesis; L-lysine biosynthesis via DAP pathway; DL-2,6-diaminopimelate from LL-2,6-diaminopimelate: step 1/1.</text>
</comment>
<feature type="active site" description="Proton acceptor" evidence="8">
    <location>
        <position position="222"/>
    </location>
</feature>
<accession>A0A517M3C0</accession>
<evidence type="ECO:0000256" key="8">
    <source>
        <dbReference type="HAMAP-Rule" id="MF_00197"/>
    </source>
</evidence>
<dbReference type="Proteomes" id="UP000319557">
    <property type="component" value="Chromosome"/>
</dbReference>
<dbReference type="GO" id="GO:0009089">
    <property type="term" value="P:lysine biosynthetic process via diaminopimelate"/>
    <property type="evidence" value="ECO:0007669"/>
    <property type="project" value="UniProtKB-UniRule"/>
</dbReference>
<dbReference type="EMBL" id="CP036261">
    <property type="protein sequence ID" value="QDS89373.1"/>
    <property type="molecule type" value="Genomic_DNA"/>
</dbReference>
<dbReference type="InterPro" id="IPR001653">
    <property type="entry name" value="DAP_epimerase_DapF"/>
</dbReference>
<evidence type="ECO:0000256" key="1">
    <source>
        <dbReference type="ARBA" id="ARBA00005196"/>
    </source>
</evidence>
<protein>
    <recommendedName>
        <fullName evidence="3 8">Diaminopimelate epimerase</fullName>
        <shortName evidence="8">DAP epimerase</shortName>
        <ecNumber evidence="3 8">5.1.1.7</ecNumber>
    </recommendedName>
    <alternativeName>
        <fullName evidence="8">PLP-independent amino acid racemase</fullName>
    </alternativeName>
</protein>
<dbReference type="PANTHER" id="PTHR31689">
    <property type="entry name" value="DIAMINOPIMELATE EPIMERASE, CHLOROPLASTIC"/>
    <property type="match status" value="1"/>
</dbReference>
<proteinExistence type="inferred from homology"/>
<dbReference type="UniPathway" id="UPA00034">
    <property type="reaction ID" value="UER00025"/>
</dbReference>
<comment type="catalytic activity">
    <reaction evidence="7 8">
        <text>(2S,6S)-2,6-diaminopimelate = meso-2,6-diaminopimelate</text>
        <dbReference type="Rhea" id="RHEA:15393"/>
        <dbReference type="ChEBI" id="CHEBI:57609"/>
        <dbReference type="ChEBI" id="CHEBI:57791"/>
        <dbReference type="EC" id="5.1.1.7"/>
    </reaction>
</comment>
<dbReference type="GO" id="GO:0008837">
    <property type="term" value="F:diaminopimelate epimerase activity"/>
    <property type="evidence" value="ECO:0007669"/>
    <property type="project" value="UniProtKB-UniRule"/>
</dbReference>
<dbReference type="InterPro" id="IPR018510">
    <property type="entry name" value="DAP_epimerase_AS"/>
</dbReference>
<dbReference type="PANTHER" id="PTHR31689:SF0">
    <property type="entry name" value="DIAMINOPIMELATE EPIMERASE"/>
    <property type="match status" value="1"/>
</dbReference>
<feature type="binding site" evidence="8">
    <location>
        <begin position="73"/>
        <end position="74"/>
    </location>
    <ligand>
        <name>substrate</name>
    </ligand>
</feature>
<dbReference type="KEGG" id="ruv:EC9_35720"/>
<feature type="binding site" evidence="8">
    <location>
        <position position="195"/>
    </location>
    <ligand>
        <name>substrate</name>
    </ligand>
</feature>
<keyword evidence="4 8" id="KW-0028">Amino-acid biosynthesis</keyword>
<dbReference type="RefSeq" id="WP_145347059.1">
    <property type="nucleotide sequence ID" value="NZ_CP036261.1"/>
</dbReference>
<evidence type="ECO:0000313" key="11">
    <source>
        <dbReference type="Proteomes" id="UP000319557"/>
    </source>
</evidence>
<feature type="site" description="Could be important to modulate the pK values of the two catalytic cysteine residues" evidence="8">
    <location>
        <position position="164"/>
    </location>
</feature>
<feature type="binding site" evidence="8">
    <location>
        <position position="63"/>
    </location>
    <ligand>
        <name>substrate</name>
    </ligand>
</feature>
<feature type="binding site" evidence="8">
    <location>
        <position position="11"/>
    </location>
    <ligand>
        <name>substrate</name>
    </ligand>
</feature>
<comment type="caution">
    <text evidence="8">Lacks conserved residue(s) required for the propagation of feature annotation.</text>
</comment>
<gene>
    <name evidence="8 10" type="primary">dapF</name>
    <name evidence="10" type="ORF">EC9_35720</name>
</gene>
<dbReference type="PROSITE" id="PS01326">
    <property type="entry name" value="DAP_EPIMERASE"/>
    <property type="match status" value="1"/>
</dbReference>
<keyword evidence="11" id="KW-1185">Reference proteome</keyword>
<comment type="function">
    <text evidence="8">Catalyzes the stereoinversion of LL-2,6-diaminopimelate (L,L-DAP) to meso-diaminopimelate (meso-DAP), a precursor of L-lysine and an essential component of the bacterial peptidoglycan.</text>
</comment>
<feature type="binding site" evidence="8">
    <location>
        <begin position="213"/>
        <end position="214"/>
    </location>
    <ligand>
        <name>substrate</name>
    </ligand>
</feature>
<reference evidence="10 11" key="1">
    <citation type="submission" date="2019-02" db="EMBL/GenBank/DDBJ databases">
        <title>Deep-cultivation of Planctomycetes and their phenomic and genomic characterization uncovers novel biology.</title>
        <authorList>
            <person name="Wiegand S."/>
            <person name="Jogler M."/>
            <person name="Boedeker C."/>
            <person name="Pinto D."/>
            <person name="Vollmers J."/>
            <person name="Rivas-Marin E."/>
            <person name="Kohn T."/>
            <person name="Peeters S.H."/>
            <person name="Heuer A."/>
            <person name="Rast P."/>
            <person name="Oberbeckmann S."/>
            <person name="Bunk B."/>
            <person name="Jeske O."/>
            <person name="Meyerdierks A."/>
            <person name="Storesund J.E."/>
            <person name="Kallscheuer N."/>
            <person name="Luecker S."/>
            <person name="Lage O.M."/>
            <person name="Pohl T."/>
            <person name="Merkel B.J."/>
            <person name="Hornburger P."/>
            <person name="Mueller R.-W."/>
            <person name="Bruemmer F."/>
            <person name="Labrenz M."/>
            <person name="Spormann A.M."/>
            <person name="Op den Camp H."/>
            <person name="Overmann J."/>
            <person name="Amann R."/>
            <person name="Jetten M.S.M."/>
            <person name="Mascher T."/>
            <person name="Medema M.H."/>
            <person name="Devos D.P."/>
            <person name="Kaster A.-K."/>
            <person name="Ovreas L."/>
            <person name="Rohde M."/>
            <person name="Galperin M.Y."/>
            <person name="Jogler C."/>
        </authorList>
    </citation>
    <scope>NUCLEOTIDE SEQUENCE [LARGE SCALE GENOMIC DNA]</scope>
    <source>
        <strain evidence="10 11">EC9</strain>
    </source>
</reference>
<evidence type="ECO:0000256" key="4">
    <source>
        <dbReference type="ARBA" id="ARBA00022605"/>
    </source>
</evidence>
<dbReference type="AlphaFoldDB" id="A0A517M3C0"/>
<dbReference type="Gene3D" id="3.10.310.10">
    <property type="entry name" value="Diaminopimelate Epimerase, Chain A, domain 1"/>
    <property type="match status" value="2"/>
</dbReference>
<organism evidence="10 11">
    <name type="scientific">Rosistilla ulvae</name>
    <dbReference type="NCBI Taxonomy" id="1930277"/>
    <lineage>
        <taxon>Bacteria</taxon>
        <taxon>Pseudomonadati</taxon>
        <taxon>Planctomycetota</taxon>
        <taxon>Planctomycetia</taxon>
        <taxon>Pirellulales</taxon>
        <taxon>Pirellulaceae</taxon>
        <taxon>Rosistilla</taxon>
    </lineage>
</organism>
<sequence>MQFTKMQGAGNDYVYIDCFAQPTPADVDKLAIAISDRHFGVGGDGLVLIQPSEIADARMRMFNADGSESEMCGNAIRCVAKYLYDHDIRRTPTLNIETGVGVLKLELQAEGDRVQQVTVNMGKPILEAPRVPTTILPTGAVVDEPFEIDGHTLSVTCVSMGNPHCVCFVESATDELVLGLGPKIEVDPRFPNRTNIEFVEVIGRGELRQRTWERGSGETWACGTGASAVCAAAVLTGRADREVLIHLLGGDLRLRWDETTGEIFKTGPAVEVFSGQWNA</sequence>
<feature type="active site" evidence="9">
    <location>
        <position position="72"/>
    </location>
</feature>
<feature type="site" description="Could be important to modulate the pK values of the two catalytic cysteine residues" evidence="8">
    <location>
        <position position="213"/>
    </location>
</feature>
<feature type="binding site" evidence="8">
    <location>
        <begin position="223"/>
        <end position="224"/>
    </location>
    <ligand>
        <name>substrate</name>
    </ligand>
</feature>
<dbReference type="EC" id="5.1.1.7" evidence="3 8"/>
<evidence type="ECO:0000256" key="2">
    <source>
        <dbReference type="ARBA" id="ARBA00010219"/>
    </source>
</evidence>
<keyword evidence="5 8" id="KW-0457">Lysine biosynthesis</keyword>
<keyword evidence="6 8" id="KW-0413">Isomerase</keyword>
<dbReference type="NCBIfam" id="TIGR00652">
    <property type="entry name" value="DapF"/>
    <property type="match status" value="1"/>
</dbReference>